<dbReference type="Proteomes" id="UP001303902">
    <property type="component" value="Chromosome"/>
</dbReference>
<evidence type="ECO:0000256" key="7">
    <source>
        <dbReference type="ARBA" id="ARBA00023136"/>
    </source>
</evidence>
<keyword evidence="6 8" id="KW-1133">Transmembrane helix</keyword>
<feature type="transmembrane region" description="Helical" evidence="8">
    <location>
        <begin position="91"/>
        <end position="111"/>
    </location>
</feature>
<feature type="transmembrane region" description="Helical" evidence="8">
    <location>
        <begin position="123"/>
        <end position="140"/>
    </location>
</feature>
<evidence type="ECO:0000256" key="4">
    <source>
        <dbReference type="ARBA" id="ARBA00022544"/>
    </source>
</evidence>
<dbReference type="PANTHER" id="PTHR34975">
    <property type="entry name" value="SPORE GERMINATION PROTEIN A2"/>
    <property type="match status" value="1"/>
</dbReference>
<sequence>MKTNLHIHPSETFNAFMLFFIIQSAQIGVGIQGFQRIIYQDAKHDAWISVVLAGLATHIIAIFMLKTLHLYDSNDLYGIHQDVYGKWIGNFLNSLYILYISSAFFAVMMNYAEVVQSWVFPNLKTWFLVASLLLIVVYSFTGGLRVIVGICFFSFVFSIILLPVLGFPMKYIEPRSLLPVLEADMSEIFKGVKSMTFTIVGFEILYVIYPFIKDKENVNKPLHLGLFLTTIIYLAVMLVSLTYFSGEQLSKTIWATLTLFSIVKFPFVERMEYIVICFWMLIILPNLCLFVWTAYRGTIRIVNISAKKFVWIFSFITFIASFSLTTRIQINMFNNHFSRIAFYTIFVYPILLYVVAKIKNKVNKRKA</sequence>
<evidence type="ECO:0000256" key="1">
    <source>
        <dbReference type="ARBA" id="ARBA00004141"/>
    </source>
</evidence>
<comment type="subcellular location">
    <subcellularLocation>
        <location evidence="1">Membrane</location>
        <topology evidence="1">Multi-pass membrane protein</topology>
    </subcellularLocation>
</comment>
<keyword evidence="10" id="KW-1185">Reference proteome</keyword>
<dbReference type="InterPro" id="IPR004761">
    <property type="entry name" value="Spore_GerAB"/>
</dbReference>
<name>A0ABZ0L3X6_9BACL</name>
<evidence type="ECO:0000313" key="9">
    <source>
        <dbReference type="EMBL" id="WOV86870.1"/>
    </source>
</evidence>
<evidence type="ECO:0000256" key="3">
    <source>
        <dbReference type="ARBA" id="ARBA00022448"/>
    </source>
</evidence>
<protein>
    <submittedName>
        <fullName evidence="9">GerAB/ArcD/ProY family transporter</fullName>
    </submittedName>
</protein>
<keyword evidence="7 8" id="KW-0472">Membrane</keyword>
<organism evidence="9 10">
    <name type="scientific">Sporosarcina oncorhynchi</name>
    <dbReference type="NCBI Taxonomy" id="3056444"/>
    <lineage>
        <taxon>Bacteria</taxon>
        <taxon>Bacillati</taxon>
        <taxon>Bacillota</taxon>
        <taxon>Bacilli</taxon>
        <taxon>Bacillales</taxon>
        <taxon>Caryophanaceae</taxon>
        <taxon>Sporosarcina</taxon>
    </lineage>
</organism>
<dbReference type="EMBL" id="CP129118">
    <property type="protein sequence ID" value="WOV86870.1"/>
    <property type="molecule type" value="Genomic_DNA"/>
</dbReference>
<feature type="transmembrane region" description="Helical" evidence="8">
    <location>
        <begin position="224"/>
        <end position="244"/>
    </location>
</feature>
<reference evidence="9 10" key="1">
    <citation type="submission" date="2023-06" db="EMBL/GenBank/DDBJ databases">
        <title>Sporosarcina sp. nov., isolated from Korean tranditional fermented seafood 'Jeotgal'.</title>
        <authorList>
            <person name="Yang A.I."/>
            <person name="Shin N.-R."/>
        </authorList>
    </citation>
    <scope>NUCLEOTIDE SEQUENCE [LARGE SCALE GENOMIC DNA]</scope>
    <source>
        <strain evidence="9 10">T2O-4</strain>
    </source>
</reference>
<feature type="transmembrane region" description="Helical" evidence="8">
    <location>
        <begin position="46"/>
        <end position="71"/>
    </location>
</feature>
<comment type="similarity">
    <text evidence="2">Belongs to the amino acid-polyamine-organocation (APC) superfamily. Spore germination protein (SGP) (TC 2.A.3.9) family.</text>
</comment>
<feature type="transmembrane region" description="Helical" evidence="8">
    <location>
        <begin position="336"/>
        <end position="356"/>
    </location>
</feature>
<keyword evidence="4" id="KW-0309">Germination</keyword>
<evidence type="ECO:0000256" key="5">
    <source>
        <dbReference type="ARBA" id="ARBA00022692"/>
    </source>
</evidence>
<dbReference type="NCBIfam" id="TIGR00912">
    <property type="entry name" value="2A0309"/>
    <property type="match status" value="1"/>
</dbReference>
<evidence type="ECO:0000313" key="10">
    <source>
        <dbReference type="Proteomes" id="UP001303902"/>
    </source>
</evidence>
<proteinExistence type="inferred from homology"/>
<feature type="transmembrane region" description="Helical" evidence="8">
    <location>
        <begin position="195"/>
        <end position="212"/>
    </location>
</feature>
<feature type="transmembrane region" description="Helical" evidence="8">
    <location>
        <begin position="146"/>
        <end position="167"/>
    </location>
</feature>
<accession>A0ABZ0L3X6</accession>
<keyword evidence="3" id="KW-0813">Transport</keyword>
<feature type="transmembrane region" description="Helical" evidence="8">
    <location>
        <begin position="273"/>
        <end position="297"/>
    </location>
</feature>
<evidence type="ECO:0000256" key="6">
    <source>
        <dbReference type="ARBA" id="ARBA00022989"/>
    </source>
</evidence>
<dbReference type="Gene3D" id="1.20.1740.10">
    <property type="entry name" value="Amino acid/polyamine transporter I"/>
    <property type="match status" value="1"/>
</dbReference>
<dbReference type="PANTHER" id="PTHR34975:SF2">
    <property type="entry name" value="SPORE GERMINATION PROTEIN A2"/>
    <property type="match status" value="1"/>
</dbReference>
<feature type="transmembrane region" description="Helical" evidence="8">
    <location>
        <begin position="12"/>
        <end position="34"/>
    </location>
</feature>
<feature type="transmembrane region" description="Helical" evidence="8">
    <location>
        <begin position="309"/>
        <end position="330"/>
    </location>
</feature>
<gene>
    <name evidence="9" type="ORF">QWT69_13460</name>
</gene>
<evidence type="ECO:0000256" key="2">
    <source>
        <dbReference type="ARBA" id="ARBA00007998"/>
    </source>
</evidence>
<evidence type="ECO:0000256" key="8">
    <source>
        <dbReference type="SAM" id="Phobius"/>
    </source>
</evidence>
<dbReference type="Pfam" id="PF03845">
    <property type="entry name" value="Spore_permease"/>
    <property type="match status" value="1"/>
</dbReference>
<keyword evidence="5 8" id="KW-0812">Transmembrane</keyword>
<dbReference type="RefSeq" id="WP_317966418.1">
    <property type="nucleotide sequence ID" value="NZ_CP129118.1"/>
</dbReference>